<dbReference type="SMART" id="SM00100">
    <property type="entry name" value="cNMP"/>
    <property type="match status" value="2"/>
</dbReference>
<feature type="compositionally biased region" description="Basic and acidic residues" evidence="1">
    <location>
        <begin position="520"/>
        <end position="541"/>
    </location>
</feature>
<dbReference type="PROSITE" id="PS00888">
    <property type="entry name" value="CNMP_BINDING_1"/>
    <property type="match status" value="1"/>
</dbReference>
<dbReference type="PANTHER" id="PTHR11635">
    <property type="entry name" value="CAMP-DEPENDENT PROTEIN KINASE REGULATORY CHAIN"/>
    <property type="match status" value="1"/>
</dbReference>
<dbReference type="InterPro" id="IPR050503">
    <property type="entry name" value="cAMP-dep_PK_reg_su-like"/>
</dbReference>
<dbReference type="InterPro" id="IPR018488">
    <property type="entry name" value="cNMP-bd_CS"/>
</dbReference>
<feature type="region of interest" description="Disordered" evidence="1">
    <location>
        <begin position="423"/>
        <end position="452"/>
    </location>
</feature>
<evidence type="ECO:0000313" key="3">
    <source>
        <dbReference type="EMBL" id="GAX73829.1"/>
    </source>
</evidence>
<dbReference type="Proteomes" id="UP000232323">
    <property type="component" value="Unassembled WGS sequence"/>
</dbReference>
<name>A0A250WSZ9_9CHLO</name>
<gene>
    <name evidence="3" type="ORF">CEUSTIGMA_g1280.t1</name>
</gene>
<feature type="region of interest" description="Disordered" evidence="1">
    <location>
        <begin position="465"/>
        <end position="545"/>
    </location>
</feature>
<reference evidence="3 4" key="1">
    <citation type="submission" date="2017-08" db="EMBL/GenBank/DDBJ databases">
        <title>Acidophilic green algal genome provides insights into adaptation to an acidic environment.</title>
        <authorList>
            <person name="Hirooka S."/>
            <person name="Hirose Y."/>
            <person name="Kanesaki Y."/>
            <person name="Higuchi S."/>
            <person name="Fujiwara T."/>
            <person name="Onuma R."/>
            <person name="Era A."/>
            <person name="Ohbayashi R."/>
            <person name="Uzuka A."/>
            <person name="Nozaki H."/>
            <person name="Yoshikawa H."/>
            <person name="Miyagishima S.Y."/>
        </authorList>
    </citation>
    <scope>NUCLEOTIDE SEQUENCE [LARGE SCALE GENOMIC DNA]</scope>
    <source>
        <strain evidence="3 4">NIES-2499</strain>
    </source>
</reference>
<evidence type="ECO:0000313" key="4">
    <source>
        <dbReference type="Proteomes" id="UP000232323"/>
    </source>
</evidence>
<dbReference type="EMBL" id="BEGY01000005">
    <property type="protein sequence ID" value="GAX73829.1"/>
    <property type="molecule type" value="Genomic_DNA"/>
</dbReference>
<dbReference type="GO" id="GO:0034236">
    <property type="term" value="F:protein kinase A catalytic subunit binding"/>
    <property type="evidence" value="ECO:0007669"/>
    <property type="project" value="TreeGrafter"/>
</dbReference>
<feature type="compositionally biased region" description="Basic and acidic residues" evidence="1">
    <location>
        <begin position="480"/>
        <end position="490"/>
    </location>
</feature>
<dbReference type="CDD" id="cd00038">
    <property type="entry name" value="CAP_ED"/>
    <property type="match status" value="2"/>
</dbReference>
<dbReference type="OrthoDB" id="2021138at2759"/>
<feature type="domain" description="Cyclic nucleotide-binding" evidence="2">
    <location>
        <begin position="175"/>
        <end position="294"/>
    </location>
</feature>
<dbReference type="PROSITE" id="PS50042">
    <property type="entry name" value="CNMP_BINDING_3"/>
    <property type="match status" value="1"/>
</dbReference>
<dbReference type="GO" id="GO:0005952">
    <property type="term" value="C:cAMP-dependent protein kinase complex"/>
    <property type="evidence" value="ECO:0007669"/>
    <property type="project" value="InterPro"/>
</dbReference>
<evidence type="ECO:0000256" key="1">
    <source>
        <dbReference type="SAM" id="MobiDB-lite"/>
    </source>
</evidence>
<organism evidence="3 4">
    <name type="scientific">Chlamydomonas eustigma</name>
    <dbReference type="NCBI Taxonomy" id="1157962"/>
    <lineage>
        <taxon>Eukaryota</taxon>
        <taxon>Viridiplantae</taxon>
        <taxon>Chlorophyta</taxon>
        <taxon>core chlorophytes</taxon>
        <taxon>Chlorophyceae</taxon>
        <taxon>CS clade</taxon>
        <taxon>Chlamydomonadales</taxon>
        <taxon>Chlamydomonadaceae</taxon>
        <taxon>Chlamydomonas</taxon>
    </lineage>
</organism>
<dbReference type="GO" id="GO:0004862">
    <property type="term" value="F:cAMP-dependent protein kinase inhibitor activity"/>
    <property type="evidence" value="ECO:0007669"/>
    <property type="project" value="TreeGrafter"/>
</dbReference>
<dbReference type="InterPro" id="IPR014710">
    <property type="entry name" value="RmlC-like_jellyroll"/>
</dbReference>
<dbReference type="Gene3D" id="2.60.120.10">
    <property type="entry name" value="Jelly Rolls"/>
    <property type="match status" value="2"/>
</dbReference>
<dbReference type="Pfam" id="PF00027">
    <property type="entry name" value="cNMP_binding"/>
    <property type="match status" value="1"/>
</dbReference>
<dbReference type="GO" id="GO:0005829">
    <property type="term" value="C:cytosol"/>
    <property type="evidence" value="ECO:0007669"/>
    <property type="project" value="TreeGrafter"/>
</dbReference>
<proteinExistence type="predicted"/>
<protein>
    <recommendedName>
        <fullName evidence="2">Cyclic nucleotide-binding domain-containing protein</fullName>
    </recommendedName>
</protein>
<feature type="region of interest" description="Disordered" evidence="1">
    <location>
        <begin position="754"/>
        <end position="782"/>
    </location>
</feature>
<sequence>MSADTEVTCRFSKLSHKDEIKAKELRQAIMGDIHRRTAEQVELIADWLRAHNNMDGVSGSIVLNMAKASSGVLLLLHTSCFRAGEQAHFAYYVIKGSIALIDGGQSKKLEALRIHSDEWVGTDEVIAGVNHPFTATATDNATILLKIPRLLYTQSMEEHVKVFNDKVEFISKMALMKHLSLPLVRKLAPCCQTMDFNTKDVMVWQGDNADSMFIIKEGTCLTVVDPTFKVNVSPEGARGSIDKDKTVLVCKLGKGDVVGDMILLSVNQRRSASCIADTPMKVYKVSRYQLLRCLPKDQVQLLRGIAAAKASMTNSKVDSSHSLSSLLMAGKVLQGHNLKLVEEDGEAREVLMIKTAPVENYLQLVNASSLRQFAAKSYLSPAPIKSSAPRMLALSPPASIKDKSPPILSRLMLPTGIFPAASLLDDPNTTGSAPSEPPLIEDRGRTPKHWYPSSELLNRNKYLKAGQQQHHHGRVGQDVVEPHGKDKHSLELPNQESFLQDADKTDVNDDCEVENTGLHAPKESRGESSQHNHKSELHPDPDTPLSPFSFSIPDILVMPSRSFGGAPCPDCLVSESLPPLWLPLSISREAGSSLATPSRIVRLQTVKPGPPPSFRRSNAGMTSLLLHADLTDSSSNKMYRTPEPQQASSSPYQVMAHASDSGASHNAKIYQHEGSGTFSNQSPGQRPSSTQSVIMTGDVGMKTMSWQPTSSFLSQGSPYASLTGRAGHKGITVTTAVHWGSASSYPNITVSHEELSGVRSRPSTSSTVATPRDDHSGWPSTSSAITTPLLDCRSRTTSTVSSPFFALVPSHPHRPHHSVQKSYHDFSAFRSKSFKAPPSIREIANVDD</sequence>
<dbReference type="PANTHER" id="PTHR11635:SF152">
    <property type="entry name" value="CAMP-DEPENDENT PROTEIN KINASE TYPE I REGULATORY SUBUNIT-RELATED"/>
    <property type="match status" value="1"/>
</dbReference>
<dbReference type="GO" id="GO:0030552">
    <property type="term" value="F:cAMP binding"/>
    <property type="evidence" value="ECO:0007669"/>
    <property type="project" value="TreeGrafter"/>
</dbReference>
<dbReference type="SUPFAM" id="SSF51206">
    <property type="entry name" value="cAMP-binding domain-like"/>
    <property type="match status" value="2"/>
</dbReference>
<dbReference type="InterPro" id="IPR000595">
    <property type="entry name" value="cNMP-bd_dom"/>
</dbReference>
<evidence type="ECO:0000259" key="2">
    <source>
        <dbReference type="PROSITE" id="PS50042"/>
    </source>
</evidence>
<dbReference type="InterPro" id="IPR018490">
    <property type="entry name" value="cNMP-bd_dom_sf"/>
</dbReference>
<keyword evidence="4" id="KW-1185">Reference proteome</keyword>
<dbReference type="AlphaFoldDB" id="A0A250WSZ9"/>
<comment type="caution">
    <text evidence="3">The sequence shown here is derived from an EMBL/GenBank/DDBJ whole genome shotgun (WGS) entry which is preliminary data.</text>
</comment>
<accession>A0A250WSZ9</accession>